<feature type="domain" description="DUF6830" evidence="2">
    <location>
        <begin position="622"/>
        <end position="738"/>
    </location>
</feature>
<dbReference type="Proteomes" id="UP000027265">
    <property type="component" value="Unassembled WGS sequence"/>
</dbReference>
<evidence type="ECO:0000259" key="2">
    <source>
        <dbReference type="Pfam" id="PF20722"/>
    </source>
</evidence>
<dbReference type="InterPro" id="IPR041078">
    <property type="entry name" value="Plavaka"/>
</dbReference>
<dbReference type="Pfam" id="PF18759">
    <property type="entry name" value="Plavaka"/>
    <property type="match status" value="1"/>
</dbReference>
<organism evidence="3 4">
    <name type="scientific">Jaapia argillacea MUCL 33604</name>
    <dbReference type="NCBI Taxonomy" id="933084"/>
    <lineage>
        <taxon>Eukaryota</taxon>
        <taxon>Fungi</taxon>
        <taxon>Dikarya</taxon>
        <taxon>Basidiomycota</taxon>
        <taxon>Agaricomycotina</taxon>
        <taxon>Agaricomycetes</taxon>
        <taxon>Agaricomycetidae</taxon>
        <taxon>Jaapiales</taxon>
        <taxon>Jaapiaceae</taxon>
        <taxon>Jaapia</taxon>
    </lineage>
</organism>
<dbReference type="HOGENOM" id="CLU_006344_4_3_1"/>
<dbReference type="InParanoid" id="A0A067PFU9"/>
<sequence>MEEDHEPPPNREERRQSEQRPAVRPFVVRFGGRAGAVVEKDAASSTYLKYQRSLGGGDQNNIYAPFTSKTDWDVAKWGKLRGAGSTAFTELLGIEGLSQLLGLSYKNSRELNKIVDEQLPGRPHFKREEIVIAGETFDVYFRDVIECVKALWGEPDFSPVLVFSPERHYLDEDKTDRLYHDMHTGKWWWSTQVAIEKESPGATILPIIISSDKTQLTLFRNKTAYPVYITIGNLPKEVRRKPSRRGQILLAYLPTTRLEHMTNKAARRRALANLFHACMRRVLAPLKEAGITGVHMTSGDGVTRRCHPIFAVYVGDYPEQLLVTCTKNGECPTCHVPHEALGDGVLYEARDFVEVLEALDKIDDEDPMVFARACADAGIEPVFHPFWEDLPYADVFQSITPDILHQLYQGLIKHLLTWLTSAFGASEIDARCRRMPPNHNIRHFSKGITTLSRVSGKEHKDMCRILLGLIVDLRLPDNQSTTRLVRAVRSLLDYLYIAQYPSHNARTLDRLDESLSEFHLNKDVFIDLGIRAHFNLPKLHNAQHYRTSIELFGTTDNYNTEATERLHIDFAKDAYVSTNRKEEYPQMTLWLERKEKIHRHESFVKWRKAGCPSVLAQTLNKVEHQHIQMTRNPSCPAVNFDDLANDYGAVDFRNALSMFVARRRNPSYSAAQTKRAAANIFIPFRSIPIYHKIKLWNPDPHDFANAPDIMDVVHIHRVRKDKRGRPIPARFDTVLVDLGDETSSTIGIEGRRVAQVRVVFRLRPTDLQSLFPNGHEDVGYLAYVEWFSTFKSPEPNHLMYKVSRTYKDGVRVAAIIPVANIRRSILLFPKFGPTVSREWTQSSVLEEAEDFYVDNYMDSHAFVTVF</sequence>
<dbReference type="EMBL" id="KL197771">
    <property type="protein sequence ID" value="KDQ49877.1"/>
    <property type="molecule type" value="Genomic_DNA"/>
</dbReference>
<gene>
    <name evidence="3" type="ORF">JAAARDRAFT_142786</name>
</gene>
<dbReference type="AlphaFoldDB" id="A0A067PFU9"/>
<dbReference type="InterPro" id="IPR049233">
    <property type="entry name" value="DUF6830"/>
</dbReference>
<accession>A0A067PFU9</accession>
<dbReference type="Pfam" id="PF20722">
    <property type="entry name" value="DUF6830"/>
    <property type="match status" value="1"/>
</dbReference>
<dbReference type="OrthoDB" id="2576233at2759"/>
<dbReference type="STRING" id="933084.A0A067PFU9"/>
<keyword evidence="4" id="KW-1185">Reference proteome</keyword>
<feature type="region of interest" description="Disordered" evidence="1">
    <location>
        <begin position="1"/>
        <end position="22"/>
    </location>
</feature>
<proteinExistence type="predicted"/>
<name>A0A067PFU9_9AGAM</name>
<evidence type="ECO:0000313" key="3">
    <source>
        <dbReference type="EMBL" id="KDQ49877.1"/>
    </source>
</evidence>
<feature type="compositionally biased region" description="Basic and acidic residues" evidence="1">
    <location>
        <begin position="1"/>
        <end position="18"/>
    </location>
</feature>
<evidence type="ECO:0000313" key="4">
    <source>
        <dbReference type="Proteomes" id="UP000027265"/>
    </source>
</evidence>
<protein>
    <recommendedName>
        <fullName evidence="2">DUF6830 domain-containing protein</fullName>
    </recommendedName>
</protein>
<reference evidence="4" key="1">
    <citation type="journal article" date="2014" name="Proc. Natl. Acad. Sci. U.S.A.">
        <title>Extensive sampling of basidiomycete genomes demonstrates inadequacy of the white-rot/brown-rot paradigm for wood decay fungi.</title>
        <authorList>
            <person name="Riley R."/>
            <person name="Salamov A.A."/>
            <person name="Brown D.W."/>
            <person name="Nagy L.G."/>
            <person name="Floudas D."/>
            <person name="Held B.W."/>
            <person name="Levasseur A."/>
            <person name="Lombard V."/>
            <person name="Morin E."/>
            <person name="Otillar R."/>
            <person name="Lindquist E.A."/>
            <person name="Sun H."/>
            <person name="LaButti K.M."/>
            <person name="Schmutz J."/>
            <person name="Jabbour D."/>
            <person name="Luo H."/>
            <person name="Baker S.E."/>
            <person name="Pisabarro A.G."/>
            <person name="Walton J.D."/>
            <person name="Blanchette R.A."/>
            <person name="Henrissat B."/>
            <person name="Martin F."/>
            <person name="Cullen D."/>
            <person name="Hibbett D.S."/>
            <person name="Grigoriev I.V."/>
        </authorList>
    </citation>
    <scope>NUCLEOTIDE SEQUENCE [LARGE SCALE GENOMIC DNA]</scope>
    <source>
        <strain evidence="4">MUCL 33604</strain>
    </source>
</reference>
<evidence type="ECO:0000256" key="1">
    <source>
        <dbReference type="SAM" id="MobiDB-lite"/>
    </source>
</evidence>